<dbReference type="Gene3D" id="2.170.270.10">
    <property type="entry name" value="SET domain"/>
    <property type="match status" value="1"/>
</dbReference>
<feature type="domain" description="SET" evidence="10">
    <location>
        <begin position="668"/>
        <end position="911"/>
    </location>
</feature>
<keyword evidence="8" id="KW-1133">Transmembrane helix</keyword>
<evidence type="ECO:0000256" key="8">
    <source>
        <dbReference type="SAM" id="Phobius"/>
    </source>
</evidence>
<feature type="binding site" evidence="6">
    <location>
        <position position="129"/>
    </location>
    <ligand>
        <name>ATP</name>
        <dbReference type="ChEBI" id="CHEBI:30616"/>
    </ligand>
</feature>
<dbReference type="InterPro" id="IPR001214">
    <property type="entry name" value="SET_dom"/>
</dbReference>
<feature type="compositionally biased region" description="Low complexity" evidence="7">
    <location>
        <begin position="770"/>
        <end position="781"/>
    </location>
</feature>
<name>A0A1Q9CNA1_SYMMI</name>
<keyword evidence="1" id="KW-0723">Serine/threonine-protein kinase</keyword>
<feature type="transmembrane region" description="Helical" evidence="8">
    <location>
        <begin position="835"/>
        <end position="858"/>
    </location>
</feature>
<dbReference type="Gene3D" id="1.10.510.10">
    <property type="entry name" value="Transferase(Phosphotransferase) domain 1"/>
    <property type="match status" value="1"/>
</dbReference>
<proteinExistence type="predicted"/>
<evidence type="ECO:0000256" key="3">
    <source>
        <dbReference type="ARBA" id="ARBA00022741"/>
    </source>
</evidence>
<sequence length="954" mass="105565">MAEDTDLKCCNMRPPGNLPHRPRAKDRRHGQLLKAVTERVVEVYSTCSGEFTYSTGSNPKRTLTWPCEGVHNSGLDNAEHNYICHVGDKIVNDSQEFGKSYEIIENLGQGSFGQVLKCQVDGSPPVALKISKNKPAYFNQGCIEANVLKRLNCFDTQHIVRMLDCFVFRKHLCIAFELLSMNLLEFLKWNKYRRVAMPTIQTVTKQLLKALQCLRDAALIHCDLKPENVMVCTLDPIRIKLIDFGSACAEFHMMHTYIQSRFYRSPEVLLGLPYSSAIDLWSLGCICAELNLGLPLFTGQCEYDQIRSITKLLGLPPAEMLSMGSKTKRYFRREEGAGCKDDDVPLALGGLSGSVDVVEVSDTLSTQTTAGSHESSEDSTLPPSLPGGESAGQDQEPSRRSLAERKRKVHYSWRLKTSEEYEKDSNKKAVFSKRSWPFTSLEEVVAQVSEESRSCFLQFLTGLFQINPKCRWTAKQALQHSFVNEEVPFDVDYQPPHDDVGPVLGWSPLMGHPASGLLGPACPAPSAPGHAASSTTGTPASSPHGSASSTVMSSAAHGTSLQGYVHVSSPWHLASPMDGSASECRASSQPSGSESWGLGSDTSGSCRGLSSKLSDSDSASAVGSHHGSGREETGQRRRGKEPRFWKQMTMARGRLESACAWSPKGAPSGGSFREVEGRGRAVVAKRDFQPGMLLFEEPALVFVKTWMILTGVIVYRREKVENKYDTLAMDLKSQYRSLYPVCEAPNCKVEAGEGTRSQLRNRSSRDPDETAAAASPPDASPLTAKQHLQIWDTCGFHYCDSLDDHRNQILHVVVCPALLSAITGCAYAYRYQAQYVKSVLAAGVLFFAIVGPVCYRLFYFGSQALFVKGSRLNHSCQPNTEWQIHAAPVPVLSLRTKQSVKKGEELTIDYIRELPDLEQKERRKLLQQDYGFLCMCSRCVSAEHQRDESEAEER</sequence>
<evidence type="ECO:0000256" key="6">
    <source>
        <dbReference type="PROSITE-ProRule" id="PRU10141"/>
    </source>
</evidence>
<evidence type="ECO:0000256" key="4">
    <source>
        <dbReference type="ARBA" id="ARBA00022777"/>
    </source>
</evidence>
<dbReference type="SMART" id="SM00220">
    <property type="entry name" value="S_TKc"/>
    <property type="match status" value="1"/>
</dbReference>
<dbReference type="AlphaFoldDB" id="A0A1Q9CNA1"/>
<accession>A0A1Q9CNA1</accession>
<dbReference type="PROSITE" id="PS50280">
    <property type="entry name" value="SET"/>
    <property type="match status" value="1"/>
</dbReference>
<dbReference type="Proteomes" id="UP000186817">
    <property type="component" value="Unassembled WGS sequence"/>
</dbReference>
<dbReference type="InterPro" id="IPR008271">
    <property type="entry name" value="Ser/Thr_kinase_AS"/>
</dbReference>
<feature type="region of interest" description="Disordered" evidence="7">
    <location>
        <begin position="364"/>
        <end position="405"/>
    </location>
</feature>
<feature type="region of interest" description="Disordered" evidence="7">
    <location>
        <begin position="753"/>
        <end position="781"/>
    </location>
</feature>
<organism evidence="11 12">
    <name type="scientific">Symbiodinium microadriaticum</name>
    <name type="common">Dinoflagellate</name>
    <name type="synonym">Zooxanthella microadriatica</name>
    <dbReference type="NCBI Taxonomy" id="2951"/>
    <lineage>
        <taxon>Eukaryota</taxon>
        <taxon>Sar</taxon>
        <taxon>Alveolata</taxon>
        <taxon>Dinophyceae</taxon>
        <taxon>Suessiales</taxon>
        <taxon>Symbiodiniaceae</taxon>
        <taxon>Symbiodinium</taxon>
    </lineage>
</organism>
<reference evidence="11 12" key="1">
    <citation type="submission" date="2016-02" db="EMBL/GenBank/DDBJ databases">
        <title>Genome analysis of coral dinoflagellate symbionts highlights evolutionary adaptations to a symbiotic lifestyle.</title>
        <authorList>
            <person name="Aranda M."/>
            <person name="Li Y."/>
            <person name="Liew Y.J."/>
            <person name="Baumgarten S."/>
            <person name="Simakov O."/>
            <person name="Wilson M."/>
            <person name="Piel J."/>
            <person name="Ashoor H."/>
            <person name="Bougouffa S."/>
            <person name="Bajic V.B."/>
            <person name="Ryu T."/>
            <person name="Ravasi T."/>
            <person name="Bayer T."/>
            <person name="Micklem G."/>
            <person name="Kim H."/>
            <person name="Bhak J."/>
            <person name="Lajeunesse T.C."/>
            <person name="Voolstra C.R."/>
        </authorList>
    </citation>
    <scope>NUCLEOTIDE SEQUENCE [LARGE SCALE GENOMIC DNA]</scope>
    <source>
        <strain evidence="11 12">CCMP2467</strain>
    </source>
</reference>
<protein>
    <submittedName>
        <fullName evidence="11">Dual specificity protein kinase YAK1</fullName>
    </submittedName>
</protein>
<dbReference type="OrthoDB" id="9332038at2759"/>
<dbReference type="InterPro" id="IPR017441">
    <property type="entry name" value="Protein_kinase_ATP_BS"/>
</dbReference>
<keyword evidence="2" id="KW-0808">Transferase</keyword>
<dbReference type="GO" id="GO:0005524">
    <property type="term" value="F:ATP binding"/>
    <property type="evidence" value="ECO:0007669"/>
    <property type="project" value="UniProtKB-UniRule"/>
</dbReference>
<dbReference type="EMBL" id="LSRX01001044">
    <property type="protein sequence ID" value="OLP84403.1"/>
    <property type="molecule type" value="Genomic_DNA"/>
</dbReference>
<dbReference type="InterPro" id="IPR000719">
    <property type="entry name" value="Prot_kinase_dom"/>
</dbReference>
<dbReference type="PANTHER" id="PTHR24058:SF17">
    <property type="entry name" value="HOMEODOMAIN INTERACTING PROTEIN KINASE, ISOFORM D"/>
    <property type="match status" value="1"/>
</dbReference>
<dbReference type="PANTHER" id="PTHR24058">
    <property type="entry name" value="DUAL SPECIFICITY PROTEIN KINASE"/>
    <property type="match status" value="1"/>
</dbReference>
<evidence type="ECO:0000313" key="11">
    <source>
        <dbReference type="EMBL" id="OLP84403.1"/>
    </source>
</evidence>
<evidence type="ECO:0000259" key="10">
    <source>
        <dbReference type="PROSITE" id="PS50280"/>
    </source>
</evidence>
<dbReference type="PROSITE" id="PS50011">
    <property type="entry name" value="PROTEIN_KINASE_DOM"/>
    <property type="match status" value="1"/>
</dbReference>
<dbReference type="Gene3D" id="3.30.200.20">
    <property type="entry name" value="Phosphorylase Kinase, domain 1"/>
    <property type="match status" value="1"/>
</dbReference>
<feature type="region of interest" description="Disordered" evidence="7">
    <location>
        <begin position="520"/>
        <end position="554"/>
    </location>
</feature>
<evidence type="ECO:0000256" key="2">
    <source>
        <dbReference type="ARBA" id="ARBA00022679"/>
    </source>
</evidence>
<feature type="transmembrane region" description="Helical" evidence="8">
    <location>
        <begin position="809"/>
        <end position="829"/>
    </location>
</feature>
<evidence type="ECO:0000259" key="9">
    <source>
        <dbReference type="PROSITE" id="PS50011"/>
    </source>
</evidence>
<dbReference type="InterPro" id="IPR046341">
    <property type="entry name" value="SET_dom_sf"/>
</dbReference>
<evidence type="ECO:0000256" key="1">
    <source>
        <dbReference type="ARBA" id="ARBA00022527"/>
    </source>
</evidence>
<keyword evidence="8" id="KW-0472">Membrane</keyword>
<keyword evidence="4 11" id="KW-0418">Kinase</keyword>
<evidence type="ECO:0000313" key="12">
    <source>
        <dbReference type="Proteomes" id="UP000186817"/>
    </source>
</evidence>
<feature type="compositionally biased region" description="Polar residues" evidence="7">
    <location>
        <begin position="364"/>
        <end position="382"/>
    </location>
</feature>
<keyword evidence="12" id="KW-1185">Reference proteome</keyword>
<feature type="region of interest" description="Disordered" evidence="7">
    <location>
        <begin position="576"/>
        <end position="643"/>
    </location>
</feature>
<feature type="domain" description="Protein kinase" evidence="9">
    <location>
        <begin position="101"/>
        <end position="483"/>
    </location>
</feature>
<dbReference type="SUPFAM" id="SSF56112">
    <property type="entry name" value="Protein kinase-like (PK-like)"/>
    <property type="match status" value="1"/>
</dbReference>
<dbReference type="Pfam" id="PF00069">
    <property type="entry name" value="Pkinase"/>
    <property type="match status" value="1"/>
</dbReference>
<evidence type="ECO:0000256" key="7">
    <source>
        <dbReference type="SAM" id="MobiDB-lite"/>
    </source>
</evidence>
<gene>
    <name evidence="11" type="primary">YAK1</name>
    <name evidence="11" type="ORF">AK812_SmicGene34711</name>
</gene>
<dbReference type="InterPro" id="IPR011009">
    <property type="entry name" value="Kinase-like_dom_sf"/>
</dbReference>
<feature type="compositionally biased region" description="Low complexity" evidence="7">
    <location>
        <begin position="527"/>
        <end position="546"/>
    </location>
</feature>
<dbReference type="PROSITE" id="PS00108">
    <property type="entry name" value="PROTEIN_KINASE_ST"/>
    <property type="match status" value="1"/>
</dbReference>
<dbReference type="GO" id="GO:0005634">
    <property type="term" value="C:nucleus"/>
    <property type="evidence" value="ECO:0007669"/>
    <property type="project" value="TreeGrafter"/>
</dbReference>
<keyword evidence="5 6" id="KW-0067">ATP-binding</keyword>
<evidence type="ECO:0000256" key="5">
    <source>
        <dbReference type="ARBA" id="ARBA00022840"/>
    </source>
</evidence>
<dbReference type="InterPro" id="IPR050494">
    <property type="entry name" value="Ser_Thr_dual-spec_kinase"/>
</dbReference>
<dbReference type="GO" id="GO:0004713">
    <property type="term" value="F:protein tyrosine kinase activity"/>
    <property type="evidence" value="ECO:0007669"/>
    <property type="project" value="TreeGrafter"/>
</dbReference>
<keyword evidence="8" id="KW-0812">Transmembrane</keyword>
<dbReference type="SMART" id="SM00317">
    <property type="entry name" value="SET"/>
    <property type="match status" value="1"/>
</dbReference>
<comment type="caution">
    <text evidence="11">The sequence shown here is derived from an EMBL/GenBank/DDBJ whole genome shotgun (WGS) entry which is preliminary data.</text>
</comment>
<dbReference type="CDD" id="cd20071">
    <property type="entry name" value="SET_SMYD"/>
    <property type="match status" value="1"/>
</dbReference>
<dbReference type="Pfam" id="PF00856">
    <property type="entry name" value="SET"/>
    <property type="match status" value="1"/>
</dbReference>
<keyword evidence="3 6" id="KW-0547">Nucleotide-binding</keyword>
<dbReference type="SUPFAM" id="SSF82199">
    <property type="entry name" value="SET domain"/>
    <property type="match status" value="1"/>
</dbReference>
<dbReference type="GO" id="GO:0005737">
    <property type="term" value="C:cytoplasm"/>
    <property type="evidence" value="ECO:0007669"/>
    <property type="project" value="TreeGrafter"/>
</dbReference>
<feature type="compositionally biased region" description="Polar residues" evidence="7">
    <location>
        <begin position="585"/>
        <end position="605"/>
    </location>
</feature>
<dbReference type="GO" id="GO:0004674">
    <property type="term" value="F:protein serine/threonine kinase activity"/>
    <property type="evidence" value="ECO:0007669"/>
    <property type="project" value="UniProtKB-KW"/>
</dbReference>
<dbReference type="PROSITE" id="PS00107">
    <property type="entry name" value="PROTEIN_KINASE_ATP"/>
    <property type="match status" value="1"/>
</dbReference>
<feature type="compositionally biased region" description="Low complexity" evidence="7">
    <location>
        <begin position="609"/>
        <end position="625"/>
    </location>
</feature>